<evidence type="ECO:0000313" key="3">
    <source>
        <dbReference type="Proteomes" id="UP000694552"/>
    </source>
</evidence>
<dbReference type="Proteomes" id="UP000694552">
    <property type="component" value="Unplaced"/>
</dbReference>
<proteinExistence type="predicted"/>
<dbReference type="Ensembl" id="ENSOSUT00000009041.1">
    <property type="protein sequence ID" value="ENSOSUP00000008728.1"/>
    <property type="gene ID" value="ENSOSUG00000006444.1"/>
</dbReference>
<protein>
    <submittedName>
        <fullName evidence="2">Uncharacterized protein</fullName>
    </submittedName>
</protein>
<keyword evidence="3" id="KW-1185">Reference proteome</keyword>
<name>A0A8C8ASG1_9STRI</name>
<reference evidence="2" key="1">
    <citation type="submission" date="2025-08" db="UniProtKB">
        <authorList>
            <consortium name="Ensembl"/>
        </authorList>
    </citation>
    <scope>IDENTIFICATION</scope>
</reference>
<evidence type="ECO:0000313" key="2">
    <source>
        <dbReference type="Ensembl" id="ENSOSUP00000008728.1"/>
    </source>
</evidence>
<sequence>MAAMSSLEAVRRKIRSLQEQADAAEERAGRLQREVDQERALREEVGPPARLGPARPGGCG</sequence>
<organism evidence="2 3">
    <name type="scientific">Otus sunia</name>
    <name type="common">Oriental scops-owl</name>
    <dbReference type="NCBI Taxonomy" id="257818"/>
    <lineage>
        <taxon>Eukaryota</taxon>
        <taxon>Metazoa</taxon>
        <taxon>Chordata</taxon>
        <taxon>Craniata</taxon>
        <taxon>Vertebrata</taxon>
        <taxon>Euteleostomi</taxon>
        <taxon>Archelosauria</taxon>
        <taxon>Archosauria</taxon>
        <taxon>Dinosauria</taxon>
        <taxon>Saurischia</taxon>
        <taxon>Theropoda</taxon>
        <taxon>Coelurosauria</taxon>
        <taxon>Aves</taxon>
        <taxon>Neognathae</taxon>
        <taxon>Neoaves</taxon>
        <taxon>Telluraves</taxon>
        <taxon>Strigiformes</taxon>
        <taxon>Strigidae</taxon>
        <taxon>Otus</taxon>
    </lineage>
</organism>
<reference evidence="2" key="2">
    <citation type="submission" date="2025-09" db="UniProtKB">
        <authorList>
            <consortium name="Ensembl"/>
        </authorList>
    </citation>
    <scope>IDENTIFICATION</scope>
</reference>
<feature type="region of interest" description="Disordered" evidence="1">
    <location>
        <begin position="1"/>
        <end position="60"/>
    </location>
</feature>
<dbReference type="AlphaFoldDB" id="A0A8C8ASG1"/>
<evidence type="ECO:0000256" key="1">
    <source>
        <dbReference type="SAM" id="MobiDB-lite"/>
    </source>
</evidence>
<accession>A0A8C8ASG1</accession>
<feature type="compositionally biased region" description="Basic and acidic residues" evidence="1">
    <location>
        <begin position="24"/>
        <end position="45"/>
    </location>
</feature>